<evidence type="ECO:0000256" key="1">
    <source>
        <dbReference type="ARBA" id="ARBA00004141"/>
    </source>
</evidence>
<dbReference type="PATRIC" id="fig|1538.10.peg.2308"/>
<dbReference type="EC" id="3.4.21.105" evidence="9"/>
<evidence type="ECO:0000256" key="3">
    <source>
        <dbReference type="ARBA" id="ARBA00022692"/>
    </source>
</evidence>
<dbReference type="Pfam" id="PF01694">
    <property type="entry name" value="Rhomboid"/>
    <property type="match status" value="1"/>
</dbReference>
<evidence type="ECO:0000256" key="5">
    <source>
        <dbReference type="ARBA" id="ARBA00022989"/>
    </source>
</evidence>
<evidence type="ECO:0000256" key="6">
    <source>
        <dbReference type="ARBA" id="ARBA00023136"/>
    </source>
</evidence>
<feature type="transmembrane region" description="Helical" evidence="7">
    <location>
        <begin position="235"/>
        <end position="253"/>
    </location>
</feature>
<comment type="caution">
    <text evidence="9">The sequence shown here is derived from an EMBL/GenBank/DDBJ whole genome shotgun (WGS) entry which is preliminary data.</text>
</comment>
<proteinExistence type="inferred from homology"/>
<dbReference type="Gene3D" id="1.20.1540.10">
    <property type="entry name" value="Rhomboid-like"/>
    <property type="match status" value="1"/>
</dbReference>
<evidence type="ECO:0000313" key="10">
    <source>
        <dbReference type="Proteomes" id="UP000077407"/>
    </source>
</evidence>
<evidence type="ECO:0000313" key="9">
    <source>
        <dbReference type="EMBL" id="OAA88001.1"/>
    </source>
</evidence>
<reference evidence="9 10" key="1">
    <citation type="journal article" date="2015" name="Biotechnol. Bioeng.">
        <title>Genome sequence and phenotypic characterization of Caulobacter segnis.</title>
        <authorList>
            <person name="Patel S."/>
            <person name="Fletcher B."/>
            <person name="Scott D.C."/>
            <person name="Ely B."/>
        </authorList>
    </citation>
    <scope>NUCLEOTIDE SEQUENCE [LARGE SCALE GENOMIC DNA]</scope>
    <source>
        <strain evidence="9 10">ERI-2</strain>
    </source>
</reference>
<dbReference type="SUPFAM" id="SSF144091">
    <property type="entry name" value="Rhomboid-like"/>
    <property type="match status" value="1"/>
</dbReference>
<evidence type="ECO:0000256" key="7">
    <source>
        <dbReference type="SAM" id="Phobius"/>
    </source>
</evidence>
<name>A0A168PPH5_9CLOT</name>
<evidence type="ECO:0000256" key="2">
    <source>
        <dbReference type="ARBA" id="ARBA00009045"/>
    </source>
</evidence>
<keyword evidence="4 9" id="KW-0378">Hydrolase</keyword>
<dbReference type="InterPro" id="IPR035952">
    <property type="entry name" value="Rhomboid-like_sf"/>
</dbReference>
<dbReference type="GO" id="GO:0004252">
    <property type="term" value="F:serine-type endopeptidase activity"/>
    <property type="evidence" value="ECO:0007669"/>
    <property type="project" value="InterPro"/>
</dbReference>
<keyword evidence="6 7" id="KW-0472">Membrane</keyword>
<keyword evidence="5 7" id="KW-1133">Transmembrane helix</keyword>
<dbReference type="OrthoDB" id="9813074at2"/>
<dbReference type="GO" id="GO:0016020">
    <property type="term" value="C:membrane"/>
    <property type="evidence" value="ECO:0007669"/>
    <property type="project" value="UniProtKB-SubCell"/>
</dbReference>
<feature type="transmembrane region" description="Helical" evidence="7">
    <location>
        <begin position="313"/>
        <end position="330"/>
    </location>
</feature>
<comment type="subcellular location">
    <subcellularLocation>
        <location evidence="1">Membrane</location>
        <topology evidence="1">Multi-pass membrane protein</topology>
    </subcellularLocation>
</comment>
<dbReference type="InterPro" id="IPR022764">
    <property type="entry name" value="Peptidase_S54_rhomboid_dom"/>
</dbReference>
<protein>
    <submittedName>
        <fullName evidence="9">Rhomboid protease GluP</fullName>
        <ecNumber evidence="9">3.4.21.105</ecNumber>
    </submittedName>
</protein>
<gene>
    <name evidence="9" type="primary">gluP</name>
    <name evidence="9" type="ORF">WY13_01866</name>
</gene>
<dbReference type="EMBL" id="LITT01000018">
    <property type="protein sequence ID" value="OAA88001.1"/>
    <property type="molecule type" value="Genomic_DNA"/>
</dbReference>
<feature type="transmembrane region" description="Helical" evidence="7">
    <location>
        <begin position="150"/>
        <end position="170"/>
    </location>
</feature>
<organism evidence="9 10">
    <name type="scientific">Clostridium ljungdahlii</name>
    <dbReference type="NCBI Taxonomy" id="1538"/>
    <lineage>
        <taxon>Bacteria</taxon>
        <taxon>Bacillati</taxon>
        <taxon>Bacillota</taxon>
        <taxon>Clostridia</taxon>
        <taxon>Eubacteriales</taxon>
        <taxon>Clostridiaceae</taxon>
        <taxon>Clostridium</taxon>
    </lineage>
</organism>
<feature type="transmembrane region" description="Helical" evidence="7">
    <location>
        <begin position="289"/>
        <end position="307"/>
    </location>
</feature>
<dbReference type="RefSeq" id="WP_063555353.1">
    <property type="nucleotide sequence ID" value="NZ_LITT01000018.1"/>
</dbReference>
<feature type="transmembrane region" description="Helical" evidence="7">
    <location>
        <begin position="259"/>
        <end position="277"/>
    </location>
</feature>
<comment type="similarity">
    <text evidence="2">Belongs to the peptidase S54 family.</text>
</comment>
<dbReference type="PANTHER" id="PTHR43731:SF14">
    <property type="entry name" value="PRESENILIN-ASSOCIATED RHOMBOID-LIKE PROTEIN, MITOCHONDRIAL"/>
    <property type="match status" value="1"/>
</dbReference>
<sequence>MSSYIDNLIDKLCKNYNFNIIELEGINGICSRWALCREQNSIMQVVFFSRVESYRNVNAEDIKLRLKKLFDNKSVRLIQIVLDREVHATVDKNDNPQCGLIFLNPYLNQITLYTPDLEELAKEIYNCMIYVKQSTLANKQSKNIYKIKDLIVTWIIIALNVAAYAVTAYLSGNIFDSDVNVLVFMGAKVNSLIASGQYYRLFTCMFLHAGIVHLGVNMYSLYIMGSFVEKVYGKVKYIVLYLISGLVSSVFSFMFSSSISVGASGAIFGLLGAALVFAIKMKHKIGKEFFMNVLSIIVINLVIGFSIANVDNFGHLGGLVGGVVITYLLGNVKIRTLPDK</sequence>
<feature type="domain" description="Peptidase S54 rhomboid" evidence="8">
    <location>
        <begin position="196"/>
        <end position="330"/>
    </location>
</feature>
<evidence type="ECO:0000256" key="4">
    <source>
        <dbReference type="ARBA" id="ARBA00022801"/>
    </source>
</evidence>
<accession>A0A168PPH5</accession>
<evidence type="ECO:0000259" key="8">
    <source>
        <dbReference type="Pfam" id="PF01694"/>
    </source>
</evidence>
<keyword evidence="9" id="KW-0645">Protease</keyword>
<feature type="transmembrane region" description="Helical" evidence="7">
    <location>
        <begin position="198"/>
        <end position="223"/>
    </location>
</feature>
<keyword evidence="3 7" id="KW-0812">Transmembrane</keyword>
<dbReference type="InterPro" id="IPR050925">
    <property type="entry name" value="Rhomboid_protease_S54"/>
</dbReference>
<dbReference type="GO" id="GO:0006508">
    <property type="term" value="P:proteolysis"/>
    <property type="evidence" value="ECO:0007669"/>
    <property type="project" value="UniProtKB-KW"/>
</dbReference>
<dbReference type="PANTHER" id="PTHR43731">
    <property type="entry name" value="RHOMBOID PROTEASE"/>
    <property type="match status" value="1"/>
</dbReference>
<dbReference type="Proteomes" id="UP000077407">
    <property type="component" value="Unassembled WGS sequence"/>
</dbReference>
<dbReference type="AlphaFoldDB" id="A0A168PPH5"/>